<dbReference type="OrthoDB" id="1930760at2759"/>
<sequence>MARDRRIGIEVYVDTVCPWCYIGKKSLDEAVRSYKAQNNPDVEFDIVYKPFYLSAKPERPGQQSPSKEAVYLSRRTPEDRAQLLRRLGAAAAPYGTRWSWAGRLGSSRASHRLLRLARGRGSDVQGRLLDEIFRGVFEEGQDVADPAFLARAAAGLNLGGDEVRRCLREQDAGVDEEARAAREDDEISTVPTFVVQGRWRVGGMQGKEVFARLFDKAIKAQLKTSRM</sequence>
<dbReference type="Pfam" id="PF01323">
    <property type="entry name" value="DSBA"/>
    <property type="match status" value="1"/>
</dbReference>
<dbReference type="PANTHER" id="PTHR13887">
    <property type="entry name" value="GLUTATHIONE S-TRANSFERASE KAPPA"/>
    <property type="match status" value="1"/>
</dbReference>
<name>A0A507AZL7_9PEZI</name>
<evidence type="ECO:0000313" key="2">
    <source>
        <dbReference type="EMBL" id="TPX10238.1"/>
    </source>
</evidence>
<gene>
    <name evidence="2" type="ORF">E0L32_001435</name>
</gene>
<dbReference type="SUPFAM" id="SSF52833">
    <property type="entry name" value="Thioredoxin-like"/>
    <property type="match status" value="1"/>
</dbReference>
<dbReference type="InterPro" id="IPR001853">
    <property type="entry name" value="DSBA-like_thioredoxin_dom"/>
</dbReference>
<dbReference type="GO" id="GO:0016491">
    <property type="term" value="F:oxidoreductase activity"/>
    <property type="evidence" value="ECO:0007669"/>
    <property type="project" value="InterPro"/>
</dbReference>
<protein>
    <recommendedName>
        <fullName evidence="1">DSBA-like thioredoxin domain-containing protein</fullName>
    </recommendedName>
</protein>
<reference evidence="2 3" key="1">
    <citation type="submission" date="2019-06" db="EMBL/GenBank/DDBJ databases">
        <title>Draft genome sequence of the filamentous fungus Phialemoniopsis curvata isolated from diesel fuel.</title>
        <authorList>
            <person name="Varaljay V.A."/>
            <person name="Lyon W.J."/>
            <person name="Crouch A.L."/>
            <person name="Drake C.E."/>
            <person name="Hollomon J.M."/>
            <person name="Nadeau L.J."/>
            <person name="Nunn H.S."/>
            <person name="Stevenson B.S."/>
            <person name="Bojanowski C.L."/>
            <person name="Crookes-Goodson W.J."/>
        </authorList>
    </citation>
    <scope>NUCLEOTIDE SEQUENCE [LARGE SCALE GENOMIC DNA]</scope>
    <source>
        <strain evidence="2 3">D216</strain>
    </source>
</reference>
<dbReference type="PANTHER" id="PTHR13887:SF41">
    <property type="entry name" value="THIOREDOXIN SUPERFAMILY PROTEIN"/>
    <property type="match status" value="1"/>
</dbReference>
<feature type="domain" description="DSBA-like thioredoxin" evidence="1">
    <location>
        <begin position="9"/>
        <end position="211"/>
    </location>
</feature>
<evidence type="ECO:0000259" key="1">
    <source>
        <dbReference type="Pfam" id="PF01323"/>
    </source>
</evidence>
<keyword evidence="3" id="KW-1185">Reference proteome</keyword>
<proteinExistence type="predicted"/>
<dbReference type="RefSeq" id="XP_030991949.1">
    <property type="nucleotide sequence ID" value="XM_031135514.1"/>
</dbReference>
<evidence type="ECO:0000313" key="3">
    <source>
        <dbReference type="Proteomes" id="UP000319257"/>
    </source>
</evidence>
<dbReference type="InterPro" id="IPR036249">
    <property type="entry name" value="Thioredoxin-like_sf"/>
</dbReference>
<accession>A0A507AZL7</accession>
<organism evidence="2 3">
    <name type="scientific">Thyridium curvatum</name>
    <dbReference type="NCBI Taxonomy" id="1093900"/>
    <lineage>
        <taxon>Eukaryota</taxon>
        <taxon>Fungi</taxon>
        <taxon>Dikarya</taxon>
        <taxon>Ascomycota</taxon>
        <taxon>Pezizomycotina</taxon>
        <taxon>Sordariomycetes</taxon>
        <taxon>Sordariomycetidae</taxon>
        <taxon>Thyridiales</taxon>
        <taxon>Thyridiaceae</taxon>
        <taxon>Thyridium</taxon>
    </lineage>
</organism>
<dbReference type="STRING" id="1093900.A0A507AZL7"/>
<dbReference type="Gene3D" id="3.40.30.10">
    <property type="entry name" value="Glutaredoxin"/>
    <property type="match status" value="1"/>
</dbReference>
<dbReference type="EMBL" id="SKBQ01000005">
    <property type="protein sequence ID" value="TPX10238.1"/>
    <property type="molecule type" value="Genomic_DNA"/>
</dbReference>
<dbReference type="InParanoid" id="A0A507AZL7"/>
<dbReference type="CDD" id="cd03024">
    <property type="entry name" value="DsbA_FrnE"/>
    <property type="match status" value="1"/>
</dbReference>
<dbReference type="Proteomes" id="UP000319257">
    <property type="component" value="Unassembled WGS sequence"/>
</dbReference>
<dbReference type="AlphaFoldDB" id="A0A507AZL7"/>
<dbReference type="GeneID" id="41968882"/>
<comment type="caution">
    <text evidence="2">The sequence shown here is derived from an EMBL/GenBank/DDBJ whole genome shotgun (WGS) entry which is preliminary data.</text>
</comment>